<protein>
    <submittedName>
        <fullName evidence="1">Uncharacterized protein</fullName>
    </submittedName>
</protein>
<keyword evidence="2" id="KW-1185">Reference proteome</keyword>
<accession>A0A1A9VMZ7</accession>
<dbReference type="EnsemblMetazoa" id="GAUT042161-RA">
    <property type="protein sequence ID" value="GAUT042161-PA"/>
    <property type="gene ID" value="GAUT042161"/>
</dbReference>
<proteinExistence type="predicted"/>
<reference evidence="1" key="1">
    <citation type="submission" date="2020-05" db="UniProtKB">
        <authorList>
            <consortium name="EnsemblMetazoa"/>
        </authorList>
    </citation>
    <scope>IDENTIFICATION</scope>
    <source>
        <strain evidence="1">TTRI</strain>
    </source>
</reference>
<evidence type="ECO:0000313" key="2">
    <source>
        <dbReference type="Proteomes" id="UP000078200"/>
    </source>
</evidence>
<name>A0A1A9VMZ7_GLOAU</name>
<evidence type="ECO:0000313" key="1">
    <source>
        <dbReference type="EnsemblMetazoa" id="GAUT042161-PA"/>
    </source>
</evidence>
<dbReference type="VEuPathDB" id="VectorBase:GAUT042161"/>
<sequence>MALEYSPAAASDTALAMAELLTVRLRPIISSNSTSVSCGPASMGCSAKGPCGFTGPGGPCQGPRGPACWNAGFTCGAGPPGPACGPPGGGPPGAPICGGPPGGPLGGPCICGGPCGGAPGGT</sequence>
<organism evidence="1 2">
    <name type="scientific">Glossina austeni</name>
    <name type="common">Savannah tsetse fly</name>
    <dbReference type="NCBI Taxonomy" id="7395"/>
    <lineage>
        <taxon>Eukaryota</taxon>
        <taxon>Metazoa</taxon>
        <taxon>Ecdysozoa</taxon>
        <taxon>Arthropoda</taxon>
        <taxon>Hexapoda</taxon>
        <taxon>Insecta</taxon>
        <taxon>Pterygota</taxon>
        <taxon>Neoptera</taxon>
        <taxon>Endopterygota</taxon>
        <taxon>Diptera</taxon>
        <taxon>Brachycera</taxon>
        <taxon>Muscomorpha</taxon>
        <taxon>Hippoboscoidea</taxon>
        <taxon>Glossinidae</taxon>
        <taxon>Glossina</taxon>
    </lineage>
</organism>
<dbReference type="AlphaFoldDB" id="A0A1A9VMZ7"/>
<dbReference type="Proteomes" id="UP000078200">
    <property type="component" value="Unassembled WGS sequence"/>
</dbReference>